<dbReference type="PANTHER" id="PTHR42685">
    <property type="entry name" value="GERANYLGERANYL DIPHOSPHATE REDUCTASE"/>
    <property type="match status" value="1"/>
</dbReference>
<evidence type="ECO:0000313" key="2">
    <source>
        <dbReference type="EMBL" id="GLI02662.1"/>
    </source>
</evidence>
<accession>A0ABQ5R946</accession>
<dbReference type="RefSeq" id="WP_281904297.1">
    <property type="nucleotide sequence ID" value="NZ_BSDI01000067.1"/>
</dbReference>
<dbReference type="Pfam" id="PF01494">
    <property type="entry name" value="FAD_binding_3"/>
    <property type="match status" value="1"/>
</dbReference>
<protein>
    <submittedName>
        <fullName evidence="2">Hyaluronate lyase</fullName>
    </submittedName>
</protein>
<dbReference type="SUPFAM" id="SSF51905">
    <property type="entry name" value="FAD/NAD(P)-binding domain"/>
    <property type="match status" value="1"/>
</dbReference>
<dbReference type="EMBL" id="BSDI01000067">
    <property type="protein sequence ID" value="GLI02662.1"/>
    <property type="molecule type" value="Genomic_DNA"/>
</dbReference>
<keyword evidence="2" id="KW-0456">Lyase</keyword>
<evidence type="ECO:0000259" key="1">
    <source>
        <dbReference type="Pfam" id="PF01494"/>
    </source>
</evidence>
<organism evidence="2 3">
    <name type="scientific">Phytohabitans aurantiacus</name>
    <dbReference type="NCBI Taxonomy" id="3016789"/>
    <lineage>
        <taxon>Bacteria</taxon>
        <taxon>Bacillati</taxon>
        <taxon>Actinomycetota</taxon>
        <taxon>Actinomycetes</taxon>
        <taxon>Micromonosporales</taxon>
        <taxon>Micromonosporaceae</taxon>
    </lineage>
</organism>
<dbReference type="PRINTS" id="PR00420">
    <property type="entry name" value="RNGMNOXGNASE"/>
</dbReference>
<dbReference type="InterPro" id="IPR011777">
    <property type="entry name" value="Geranylgeranyl_Rdtase_fam"/>
</dbReference>
<name>A0ABQ5R946_9ACTN</name>
<comment type="caution">
    <text evidence="2">The sequence shown here is derived from an EMBL/GenBank/DDBJ whole genome shotgun (WGS) entry which is preliminary data.</text>
</comment>
<dbReference type="GO" id="GO:0016829">
    <property type="term" value="F:lyase activity"/>
    <property type="evidence" value="ECO:0007669"/>
    <property type="project" value="UniProtKB-KW"/>
</dbReference>
<proteinExistence type="predicted"/>
<evidence type="ECO:0000313" key="3">
    <source>
        <dbReference type="Proteomes" id="UP001144280"/>
    </source>
</evidence>
<dbReference type="InterPro" id="IPR002938">
    <property type="entry name" value="FAD-bd"/>
</dbReference>
<dbReference type="NCBIfam" id="TIGR02032">
    <property type="entry name" value="GG-red-SF"/>
    <property type="match status" value="1"/>
</dbReference>
<keyword evidence="3" id="KW-1185">Reference proteome</keyword>
<feature type="domain" description="FAD-binding" evidence="1">
    <location>
        <begin position="4"/>
        <end position="282"/>
    </location>
</feature>
<reference evidence="2" key="1">
    <citation type="submission" date="2022-12" db="EMBL/GenBank/DDBJ databases">
        <title>New Phytohabitans aurantiacus sp. RD004123 nov., an actinomycete isolated from soil.</title>
        <authorList>
            <person name="Triningsih D.W."/>
            <person name="Harunari E."/>
            <person name="Igarashi Y."/>
        </authorList>
    </citation>
    <scope>NUCLEOTIDE SEQUENCE</scope>
    <source>
        <strain evidence="2">RD004123</strain>
    </source>
</reference>
<dbReference type="InterPro" id="IPR050407">
    <property type="entry name" value="Geranylgeranyl_reductase"/>
</dbReference>
<dbReference type="InterPro" id="IPR036188">
    <property type="entry name" value="FAD/NAD-bd_sf"/>
</dbReference>
<gene>
    <name evidence="2" type="ORF">Pa4123_79400</name>
</gene>
<dbReference type="Proteomes" id="UP001144280">
    <property type="component" value="Unassembled WGS sequence"/>
</dbReference>
<sequence>MLWDVAVVGGGPAGLSAAYAAARAGARTVVLEKAAHPRYKTCGGGLIGTSLAALGNRIAVPADDRVDKATFTQDGRRQFTRAYHGGALVAMVRRDAFDRALRDAAIAAGAEVREHVTVRGLAESGDAVEVRHGDGTRTLARAVVGSDGSSGVTSRYVGVRYAQVDLGLEVELPVSGARAEEWAGRMLLDWGPVPGSYGWVFPKGDRLTVGVIAERGRGEETKRYLRRFVERLGLSGIEPVHDSGHLTRCRAADSPLHRGRVIVAGDAAGLLEPWTREGISFALRSGALAGAAAAAGDQAGYESTVVSTLGPEMRAGRELLAAFTRRPTVFHALLATPPGWRMFARFCLGEADFARTLRKPAIGKLVRALARA</sequence>
<dbReference type="Gene3D" id="3.50.50.60">
    <property type="entry name" value="FAD/NAD(P)-binding domain"/>
    <property type="match status" value="1"/>
</dbReference>
<dbReference type="PANTHER" id="PTHR42685:SF22">
    <property type="entry name" value="CONDITIONED MEDIUM FACTOR RECEPTOR 1"/>
    <property type="match status" value="1"/>
</dbReference>